<keyword evidence="4" id="KW-0560">Oxidoreductase</keyword>
<dbReference type="InterPro" id="IPR001128">
    <property type="entry name" value="Cyt_P450"/>
</dbReference>
<dbReference type="Pfam" id="PF00067">
    <property type="entry name" value="p450"/>
    <property type="match status" value="1"/>
</dbReference>
<keyword evidence="8" id="KW-1185">Reference proteome</keyword>
<dbReference type="AlphaFoldDB" id="A0AAC9HT80"/>
<name>A0AAC9HT80_9PSEU</name>
<dbReference type="Gene3D" id="1.10.630.10">
    <property type="entry name" value="Cytochrome P450"/>
    <property type="match status" value="1"/>
</dbReference>
<evidence type="ECO:0000313" key="8">
    <source>
        <dbReference type="Proteomes" id="UP000095210"/>
    </source>
</evidence>
<keyword evidence="2" id="KW-0349">Heme</keyword>
<dbReference type="GO" id="GO:0006707">
    <property type="term" value="P:cholesterol catabolic process"/>
    <property type="evidence" value="ECO:0007669"/>
    <property type="project" value="TreeGrafter"/>
</dbReference>
<protein>
    <submittedName>
        <fullName evidence="7">Cytochrome P450</fullName>
    </submittedName>
</protein>
<comment type="similarity">
    <text evidence="1">Belongs to the cytochrome P450 family.</text>
</comment>
<dbReference type="GO" id="GO:0020037">
    <property type="term" value="F:heme binding"/>
    <property type="evidence" value="ECO:0007669"/>
    <property type="project" value="InterPro"/>
</dbReference>
<keyword evidence="5" id="KW-0408">Iron</keyword>
<dbReference type="RefSeq" id="WP_069850943.1">
    <property type="nucleotide sequence ID" value="NZ_CP014859.1"/>
</dbReference>
<dbReference type="InterPro" id="IPR002397">
    <property type="entry name" value="Cyt_P450_B"/>
</dbReference>
<dbReference type="Proteomes" id="UP000095210">
    <property type="component" value="Chromosome"/>
</dbReference>
<evidence type="ECO:0000256" key="3">
    <source>
        <dbReference type="ARBA" id="ARBA00022723"/>
    </source>
</evidence>
<dbReference type="EMBL" id="CP014859">
    <property type="protein sequence ID" value="AOS64676.1"/>
    <property type="molecule type" value="Genomic_DNA"/>
</dbReference>
<dbReference type="FunFam" id="1.10.630.10:FF:000018">
    <property type="entry name" value="Cytochrome P450 monooxygenase"/>
    <property type="match status" value="1"/>
</dbReference>
<dbReference type="PANTHER" id="PTHR46696">
    <property type="entry name" value="P450, PUTATIVE (EUROFUNG)-RELATED"/>
    <property type="match status" value="1"/>
</dbReference>
<evidence type="ECO:0000256" key="1">
    <source>
        <dbReference type="ARBA" id="ARBA00010617"/>
    </source>
</evidence>
<gene>
    <name evidence="7" type="ORF">TL08_19425</name>
</gene>
<evidence type="ECO:0000256" key="4">
    <source>
        <dbReference type="ARBA" id="ARBA00023002"/>
    </source>
</evidence>
<organism evidence="7 8">
    <name type="scientific">Actinoalloteichus hymeniacidonis</name>
    <dbReference type="NCBI Taxonomy" id="340345"/>
    <lineage>
        <taxon>Bacteria</taxon>
        <taxon>Bacillati</taxon>
        <taxon>Actinomycetota</taxon>
        <taxon>Actinomycetes</taxon>
        <taxon>Pseudonocardiales</taxon>
        <taxon>Pseudonocardiaceae</taxon>
        <taxon>Actinoalloteichus</taxon>
    </lineage>
</organism>
<keyword evidence="6" id="KW-0503">Monooxygenase</keyword>
<dbReference type="SUPFAM" id="SSF48264">
    <property type="entry name" value="Cytochrome P450"/>
    <property type="match status" value="1"/>
</dbReference>
<proteinExistence type="inferred from homology"/>
<dbReference type="GO" id="GO:0005506">
    <property type="term" value="F:iron ion binding"/>
    <property type="evidence" value="ECO:0007669"/>
    <property type="project" value="InterPro"/>
</dbReference>
<evidence type="ECO:0000313" key="7">
    <source>
        <dbReference type="EMBL" id="AOS64676.1"/>
    </source>
</evidence>
<reference evidence="8" key="1">
    <citation type="submission" date="2016-03" db="EMBL/GenBank/DDBJ databases">
        <title>Complete genome sequence of the type strain Actinoalloteichus hymeniacidonis DSM 45092.</title>
        <authorList>
            <person name="Schaffert L."/>
            <person name="Albersmeier A."/>
            <person name="Winkler A."/>
            <person name="Kalinowski J."/>
            <person name="Zotchev S."/>
            <person name="Ruckert C."/>
        </authorList>
    </citation>
    <scope>NUCLEOTIDE SEQUENCE [LARGE SCALE GENOMIC DNA]</scope>
    <source>
        <strain evidence="8">HPA177(T) (DSM 45092(T))</strain>
    </source>
</reference>
<dbReference type="GO" id="GO:0008395">
    <property type="term" value="F:steroid hydroxylase activity"/>
    <property type="evidence" value="ECO:0007669"/>
    <property type="project" value="TreeGrafter"/>
</dbReference>
<dbReference type="PANTHER" id="PTHR46696:SF4">
    <property type="entry name" value="BIOTIN BIOSYNTHESIS CYTOCHROME P450"/>
    <property type="match status" value="1"/>
</dbReference>
<dbReference type="GO" id="GO:0036199">
    <property type="term" value="F:cholest-4-en-3-one 26-monooxygenase activity"/>
    <property type="evidence" value="ECO:0007669"/>
    <property type="project" value="TreeGrafter"/>
</dbReference>
<dbReference type="PRINTS" id="PR00359">
    <property type="entry name" value="BP450"/>
</dbReference>
<sequence>MTSDNPLTIEVPEIDMTDPELIRDPVGVYGRLQERFPVAKLMVPGLAPMWGLLRYASAKAMLGDARFELNAGTFAFKPEVAADLQPYLNTMQEMNGPEHHRLRKLVGPAFSPRRANEFRPRFTRLTESLLDELPGHVEADGTIDLLHHFARPMPMETICEIVGIPDSDRPQWREYGVAVQTGSGPGLLKAIPGIIEGAREAVARRRAEPADDLLSDLIRAQAEDGDRVSDVELVTLVWNIVLAGQTPTNLIANSVAALFEHPEQLAALRADPGLMPGAVEELTRWAGPQLLAFPRETTQDVEVEGVRIGKGERVTSVLVAANRDPRVFDDPHRLDLSRRPAGSASHLGFAHGPHFCLGAAIARVQTEVALAGLLRRFPDLAIAGNPQRSPDPGTWRLMSLAVTL</sequence>
<accession>A0AAC9HT80</accession>
<dbReference type="InterPro" id="IPR036396">
    <property type="entry name" value="Cyt_P450_sf"/>
</dbReference>
<evidence type="ECO:0000256" key="2">
    <source>
        <dbReference type="ARBA" id="ARBA00022617"/>
    </source>
</evidence>
<evidence type="ECO:0000256" key="6">
    <source>
        <dbReference type="ARBA" id="ARBA00023033"/>
    </source>
</evidence>
<evidence type="ECO:0000256" key="5">
    <source>
        <dbReference type="ARBA" id="ARBA00023004"/>
    </source>
</evidence>
<dbReference type="KEGG" id="ahm:TL08_19425"/>
<keyword evidence="3" id="KW-0479">Metal-binding</keyword>